<dbReference type="Pfam" id="PF17137">
    <property type="entry name" value="DUF5110"/>
    <property type="match status" value="1"/>
</dbReference>
<feature type="domain" description="DUF5110" evidence="4">
    <location>
        <begin position="120"/>
        <end position="172"/>
    </location>
</feature>
<dbReference type="GO" id="GO:0005975">
    <property type="term" value="P:carbohydrate metabolic process"/>
    <property type="evidence" value="ECO:0007669"/>
    <property type="project" value="InterPro"/>
</dbReference>
<keyword evidence="2" id="KW-0326">Glycosidase</keyword>
<evidence type="ECO:0000259" key="4">
    <source>
        <dbReference type="Pfam" id="PF17137"/>
    </source>
</evidence>
<evidence type="ECO:0000256" key="2">
    <source>
        <dbReference type="RuleBase" id="RU361185"/>
    </source>
</evidence>
<dbReference type="InterPro" id="IPR033403">
    <property type="entry name" value="DUF5110"/>
</dbReference>
<keyword evidence="6" id="KW-1185">Reference proteome</keyword>
<dbReference type="EMBL" id="CACTIH010007588">
    <property type="protein sequence ID" value="CAA3016043.1"/>
    <property type="molecule type" value="Genomic_DNA"/>
</dbReference>
<comment type="caution">
    <text evidence="5">The sequence shown here is derived from an EMBL/GenBank/DDBJ whole genome shotgun (WGS) entry which is preliminary data.</text>
</comment>
<dbReference type="GO" id="GO:0004553">
    <property type="term" value="F:hydrolase activity, hydrolyzing O-glycosyl compounds"/>
    <property type="evidence" value="ECO:0007669"/>
    <property type="project" value="InterPro"/>
</dbReference>
<reference evidence="5 6" key="1">
    <citation type="submission" date="2019-12" db="EMBL/GenBank/DDBJ databases">
        <authorList>
            <person name="Alioto T."/>
            <person name="Alioto T."/>
            <person name="Gomez Garrido J."/>
        </authorList>
    </citation>
    <scope>NUCLEOTIDE SEQUENCE [LARGE SCALE GENOMIC DNA]</scope>
</reference>
<evidence type="ECO:0000313" key="5">
    <source>
        <dbReference type="EMBL" id="CAA3016043.1"/>
    </source>
</evidence>
<accession>A0A8S0UCR2</accession>
<dbReference type="PANTHER" id="PTHR22762:SF120">
    <property type="entry name" value="HETEROGLYCAN GLUCOSIDASE 1"/>
    <property type="match status" value="1"/>
</dbReference>
<dbReference type="Pfam" id="PF01055">
    <property type="entry name" value="Glyco_hydro_31_2nd"/>
    <property type="match status" value="1"/>
</dbReference>
<dbReference type="InterPro" id="IPR017853">
    <property type="entry name" value="GH"/>
</dbReference>
<feature type="non-terminal residue" evidence="5">
    <location>
        <position position="201"/>
    </location>
</feature>
<feature type="domain" description="Glycoside hydrolase family 31 TIM barrel" evidence="3">
    <location>
        <begin position="1"/>
        <end position="116"/>
    </location>
</feature>
<dbReference type="Proteomes" id="UP000594638">
    <property type="component" value="Unassembled WGS sequence"/>
</dbReference>
<dbReference type="Gene3D" id="2.60.40.1180">
    <property type="entry name" value="Golgi alpha-mannosidase II"/>
    <property type="match status" value="1"/>
</dbReference>
<dbReference type="InterPro" id="IPR013780">
    <property type="entry name" value="Glyco_hydro_b"/>
</dbReference>
<organism evidence="5 6">
    <name type="scientific">Olea europaea subsp. europaea</name>
    <dbReference type="NCBI Taxonomy" id="158383"/>
    <lineage>
        <taxon>Eukaryota</taxon>
        <taxon>Viridiplantae</taxon>
        <taxon>Streptophyta</taxon>
        <taxon>Embryophyta</taxon>
        <taxon>Tracheophyta</taxon>
        <taxon>Spermatophyta</taxon>
        <taxon>Magnoliopsida</taxon>
        <taxon>eudicotyledons</taxon>
        <taxon>Gunneridae</taxon>
        <taxon>Pentapetalae</taxon>
        <taxon>asterids</taxon>
        <taxon>lamiids</taxon>
        <taxon>Lamiales</taxon>
        <taxon>Oleaceae</taxon>
        <taxon>Oleeae</taxon>
        <taxon>Olea</taxon>
    </lineage>
</organism>
<dbReference type="AlphaFoldDB" id="A0A8S0UCR2"/>
<sequence>FTKSEARSWWASHVKDFVTNGVDGIWIDLNEPRVSETTMPDSIIHRGDPEYGGKQDHSHYHNVYGMLMARSTYEGMKLANDKKRPFILTRAGFVGSQRYAATWTGANRSNWEHLRKAEGFLYEDAGDGYEYLNGEYLLTTYVAKLQSSVVTIEVSKTEGSWERPKRRLNVILLICTGSVLDAWGIDGEIVQIKFPTLGGAA</sequence>
<keyword evidence="2" id="KW-0378">Hydrolase</keyword>
<evidence type="ECO:0000259" key="3">
    <source>
        <dbReference type="Pfam" id="PF01055"/>
    </source>
</evidence>
<dbReference type="Gramene" id="OE9A029325T1">
    <property type="protein sequence ID" value="OE9A029325C1"/>
    <property type="gene ID" value="OE9A029325"/>
</dbReference>
<gene>
    <name evidence="5" type="ORF">OLEA9_A029325</name>
</gene>
<comment type="similarity">
    <text evidence="1 2">Belongs to the glycosyl hydrolase 31 family.</text>
</comment>
<dbReference type="Gene3D" id="3.20.20.80">
    <property type="entry name" value="Glycosidases"/>
    <property type="match status" value="1"/>
</dbReference>
<dbReference type="PANTHER" id="PTHR22762">
    <property type="entry name" value="ALPHA-GLUCOSIDASE"/>
    <property type="match status" value="1"/>
</dbReference>
<dbReference type="InterPro" id="IPR000322">
    <property type="entry name" value="Glyco_hydro_31_TIM"/>
</dbReference>
<proteinExistence type="inferred from homology"/>
<evidence type="ECO:0000256" key="1">
    <source>
        <dbReference type="ARBA" id="ARBA00007806"/>
    </source>
</evidence>
<name>A0A8S0UCR2_OLEEU</name>
<protein>
    <submittedName>
        <fullName evidence="5">Heteroglycan glucosidase 1</fullName>
    </submittedName>
</protein>
<evidence type="ECO:0000313" key="6">
    <source>
        <dbReference type="Proteomes" id="UP000594638"/>
    </source>
</evidence>
<dbReference type="SUPFAM" id="SSF51445">
    <property type="entry name" value="(Trans)glycosidases"/>
    <property type="match status" value="1"/>
</dbReference>
<dbReference type="OrthoDB" id="1334205at2759"/>